<feature type="domain" description="Beta-lactamase-related" evidence="1">
    <location>
        <begin position="15"/>
        <end position="365"/>
    </location>
</feature>
<protein>
    <submittedName>
        <fullName evidence="2">Beta-lactamase family protein</fullName>
    </submittedName>
</protein>
<evidence type="ECO:0000259" key="1">
    <source>
        <dbReference type="Pfam" id="PF00144"/>
    </source>
</evidence>
<name>A0ABX0CQH2_9NOCA</name>
<dbReference type="Pfam" id="PF00144">
    <property type="entry name" value="Beta-lactamase"/>
    <property type="match status" value="1"/>
</dbReference>
<dbReference type="EMBL" id="JAAGUX010000063">
    <property type="protein sequence ID" value="NEW58744.1"/>
    <property type="molecule type" value="Genomic_DNA"/>
</dbReference>
<evidence type="ECO:0000313" key="2">
    <source>
        <dbReference type="EMBL" id="NEW58744.1"/>
    </source>
</evidence>
<gene>
    <name evidence="2" type="ORF">GV794_24340</name>
</gene>
<evidence type="ECO:0000313" key="3">
    <source>
        <dbReference type="Proteomes" id="UP000470876"/>
    </source>
</evidence>
<dbReference type="PANTHER" id="PTHR43319:SF3">
    <property type="entry name" value="BETA-LACTAMASE-RELATED DOMAIN-CONTAINING PROTEIN"/>
    <property type="match status" value="1"/>
</dbReference>
<keyword evidence="3" id="KW-1185">Reference proteome</keyword>
<reference evidence="2 3" key="1">
    <citation type="submission" date="2020-01" db="EMBL/GenBank/DDBJ databases">
        <title>Genetics and antimicrobial susceptibilities of Nocardia species isolated from the soil; a comparison with species isolated from humans.</title>
        <authorList>
            <person name="Carrasco G."/>
            <person name="Monzon S."/>
            <person name="Sansegundo M."/>
            <person name="Garcia E."/>
            <person name="Garrido N."/>
            <person name="Medina M.J."/>
            <person name="Villalon P."/>
            <person name="Ramirez-Arocha A.C."/>
            <person name="Jimenez P."/>
            <person name="Cuesta I."/>
            <person name="Valdezate S."/>
        </authorList>
    </citation>
    <scope>NUCLEOTIDE SEQUENCE [LARGE SCALE GENOMIC DNA]</scope>
    <source>
        <strain evidence="2 3">CNM20110649</strain>
    </source>
</reference>
<dbReference type="PANTHER" id="PTHR43319">
    <property type="entry name" value="BETA-LACTAMASE-RELATED"/>
    <property type="match status" value="1"/>
</dbReference>
<dbReference type="Proteomes" id="UP000470876">
    <property type="component" value="Unassembled WGS sequence"/>
</dbReference>
<dbReference type="Gene3D" id="3.40.710.10">
    <property type="entry name" value="DD-peptidase/beta-lactamase superfamily"/>
    <property type="match status" value="1"/>
</dbReference>
<comment type="caution">
    <text evidence="2">The sequence shown here is derived from an EMBL/GenBank/DDBJ whole genome shotgun (WGS) entry which is preliminary data.</text>
</comment>
<dbReference type="SUPFAM" id="SSF56601">
    <property type="entry name" value="beta-lactamase/transpeptidase-like"/>
    <property type="match status" value="1"/>
</dbReference>
<dbReference type="InterPro" id="IPR012338">
    <property type="entry name" value="Beta-lactam/transpept-like"/>
</dbReference>
<dbReference type="InterPro" id="IPR001466">
    <property type="entry name" value="Beta-lactam-related"/>
</dbReference>
<proteinExistence type="predicted"/>
<dbReference type="InterPro" id="IPR052907">
    <property type="entry name" value="Beta-lactamase/esterase"/>
</dbReference>
<accession>A0ABX0CQH2</accession>
<organism evidence="2 3">
    <name type="scientific">Nocardia cyriacigeorgica</name>
    <dbReference type="NCBI Taxonomy" id="135487"/>
    <lineage>
        <taxon>Bacteria</taxon>
        <taxon>Bacillati</taxon>
        <taxon>Actinomycetota</taxon>
        <taxon>Actinomycetes</taxon>
        <taxon>Mycobacteriales</taxon>
        <taxon>Nocardiaceae</taxon>
        <taxon>Nocardia</taxon>
    </lineage>
</organism>
<sequence length="382" mass="40500">MMVDGVCDPAFRGVRELFEASLVDGRDVGAAVAVFVGGETVVDLWGGVADAKTGRTWVSDTPCVAFSCTKAVTATAALMVAERERIDLGKPVAHWWPEFAGLGKESTTTEDLLTHRAGLPAFAQPLTAADAADPAAMAARLTRQAPLWEPGTRHGYHALTFGWLVGELVRRRTGDTVGGYVRASIGSELWIGVPSAVMARAARVGFPPASQTRWSSDELSIENDTLRRLSAAYRDPGSLLMRASTNPAGSYNDPAVLGGGWPGAGMVTTARALAAFYRDLIRGDLLEPETVREAIGERVRGADEVLFLESAFGLGYMRPSPNFLLPKAARASAFGHPGAGGSIGLGDLDNDVAIAFIPNLRRDGLAGDRRAYDLVEAVYTAL</sequence>